<dbReference type="InterPro" id="IPR017853">
    <property type="entry name" value="GH"/>
</dbReference>
<evidence type="ECO:0000256" key="5">
    <source>
        <dbReference type="SAM" id="SignalP"/>
    </source>
</evidence>
<dbReference type="InterPro" id="IPR022790">
    <property type="entry name" value="GH26_dom"/>
</dbReference>
<protein>
    <recommendedName>
        <fullName evidence="6">GH26 domain-containing protein</fullName>
    </recommendedName>
</protein>
<dbReference type="EMBL" id="VSWC01000157">
    <property type="protein sequence ID" value="KAA1075288.1"/>
    <property type="molecule type" value="Genomic_DNA"/>
</dbReference>
<keyword evidence="9" id="KW-1185">Reference proteome</keyword>
<dbReference type="EMBL" id="VDEP01000476">
    <property type="protein sequence ID" value="KAA1072869.1"/>
    <property type="molecule type" value="Genomic_DNA"/>
</dbReference>
<dbReference type="InterPro" id="IPR000805">
    <property type="entry name" value="Glyco_hydro_26"/>
</dbReference>
<evidence type="ECO:0000256" key="3">
    <source>
        <dbReference type="ARBA" id="ARBA00023295"/>
    </source>
</evidence>
<keyword evidence="5" id="KW-0732">Signal</keyword>
<feature type="active site" description="Proton donor" evidence="4">
    <location>
        <position position="193"/>
    </location>
</feature>
<evidence type="ECO:0000259" key="6">
    <source>
        <dbReference type="PROSITE" id="PS51764"/>
    </source>
</evidence>
<keyword evidence="3 4" id="KW-0326">Glycosidase</keyword>
<gene>
    <name evidence="8" type="ORF">PGT21_032906</name>
    <name evidence="7" type="ORF">PGTUg99_022520</name>
</gene>
<dbReference type="OrthoDB" id="428177at2759"/>
<sequence>MVTNTGKTARFWASVALMANLTIVKMTGALSVDVSAILAKGDEINCSLNKDCDPTELSQSSYENYFNTDKSSWNSLGLDPNLLHINEIAFGFVPAFLEKEKPNKPEDINKKLFKPMSIMGDYVSLSSWDPKLKAVDWHIETVKNLEGNPVWCIALMPSEGLDSVNYEMVYRIAAKMKQVNDLGITVWLRFAHEMNGAWYSWGMQPEKFKNKWRLLAKEIKRVTTRTYMLWSPNAMFGDGIDKVRGGYTPYWPGDGYVDICGLSFYHWGKGAVRTNVKPKDKEAITKLYEFAQIYGPNGMGKPIIVAETAACYTTLAGTTQSVGGGDSEVDIKMTWLHLLVDRYMKHTVPGLKAVIWFEVMKVEAAPGTGQMRNEDFRLVVGNPDVSWAVRQLFASYHSKELSKFSEH</sequence>
<evidence type="ECO:0000256" key="2">
    <source>
        <dbReference type="ARBA" id="ARBA00022801"/>
    </source>
</evidence>
<feature type="active site" description="Nucleophile" evidence="4">
    <location>
        <position position="307"/>
    </location>
</feature>
<reference evidence="9 10" key="1">
    <citation type="submission" date="2019-05" db="EMBL/GenBank/DDBJ databases">
        <title>Emergence of the Ug99 lineage of the wheat stem rust pathogen through somatic hybridization.</title>
        <authorList>
            <person name="Li F."/>
            <person name="Upadhyaya N.M."/>
            <person name="Sperschneider J."/>
            <person name="Matny O."/>
            <person name="Nguyen-Phuc H."/>
            <person name="Mago R."/>
            <person name="Raley C."/>
            <person name="Miller M.E."/>
            <person name="Silverstein K.A.T."/>
            <person name="Henningsen E."/>
            <person name="Hirsch C.D."/>
            <person name="Visser B."/>
            <person name="Pretorius Z.A."/>
            <person name="Steffenson B.J."/>
            <person name="Schwessinger B."/>
            <person name="Dodds P.N."/>
            <person name="Figueroa M."/>
        </authorList>
    </citation>
    <scope>NUCLEOTIDE SEQUENCE [LARGE SCALE GENOMIC DNA]</scope>
    <source>
        <strain evidence="8">21-0</strain>
        <strain evidence="7 10">Ug99</strain>
    </source>
</reference>
<feature type="chain" id="PRO_5033845919" description="GH26 domain-containing protein" evidence="5">
    <location>
        <begin position="30"/>
        <end position="407"/>
    </location>
</feature>
<feature type="signal peptide" evidence="5">
    <location>
        <begin position="1"/>
        <end position="29"/>
    </location>
</feature>
<proteinExistence type="inferred from homology"/>
<dbReference type="Proteomes" id="UP000324748">
    <property type="component" value="Unassembled WGS sequence"/>
</dbReference>
<comment type="similarity">
    <text evidence="1 4">Belongs to the glycosyl hydrolase 26 family.</text>
</comment>
<dbReference type="PANTHER" id="PTHR40079">
    <property type="entry name" value="MANNAN ENDO-1,4-BETA-MANNOSIDASE E-RELATED"/>
    <property type="match status" value="1"/>
</dbReference>
<keyword evidence="2 4" id="KW-0378">Hydrolase</keyword>
<organism evidence="7 10">
    <name type="scientific">Puccinia graminis f. sp. tritici</name>
    <dbReference type="NCBI Taxonomy" id="56615"/>
    <lineage>
        <taxon>Eukaryota</taxon>
        <taxon>Fungi</taxon>
        <taxon>Dikarya</taxon>
        <taxon>Basidiomycota</taxon>
        <taxon>Pucciniomycotina</taxon>
        <taxon>Pucciniomycetes</taxon>
        <taxon>Pucciniales</taxon>
        <taxon>Pucciniaceae</taxon>
        <taxon>Puccinia</taxon>
    </lineage>
</organism>
<evidence type="ECO:0000313" key="10">
    <source>
        <dbReference type="Proteomes" id="UP000325313"/>
    </source>
</evidence>
<dbReference type="Gene3D" id="3.20.20.80">
    <property type="entry name" value="Glycosidases"/>
    <property type="match status" value="1"/>
</dbReference>
<dbReference type="SUPFAM" id="SSF51445">
    <property type="entry name" value="(Trans)glycosidases"/>
    <property type="match status" value="1"/>
</dbReference>
<dbReference type="GO" id="GO:0006080">
    <property type="term" value="P:substituted mannan metabolic process"/>
    <property type="evidence" value="ECO:0007669"/>
    <property type="project" value="InterPro"/>
</dbReference>
<dbReference type="PROSITE" id="PS51764">
    <property type="entry name" value="GH26"/>
    <property type="match status" value="1"/>
</dbReference>
<evidence type="ECO:0000256" key="1">
    <source>
        <dbReference type="ARBA" id="ARBA00007754"/>
    </source>
</evidence>
<evidence type="ECO:0000313" key="8">
    <source>
        <dbReference type="EMBL" id="KAA1075288.1"/>
    </source>
</evidence>
<dbReference type="PANTHER" id="PTHR40079:SF6">
    <property type="entry name" value="GH26 DOMAIN-CONTAINING PROTEIN"/>
    <property type="match status" value="1"/>
</dbReference>
<feature type="domain" description="GH26" evidence="6">
    <location>
        <begin position="39"/>
        <end position="369"/>
    </location>
</feature>
<evidence type="ECO:0000313" key="9">
    <source>
        <dbReference type="Proteomes" id="UP000324748"/>
    </source>
</evidence>
<dbReference type="AlphaFoldDB" id="A0A5B0M9A4"/>
<evidence type="ECO:0000256" key="4">
    <source>
        <dbReference type="PROSITE-ProRule" id="PRU01100"/>
    </source>
</evidence>
<dbReference type="Proteomes" id="UP000325313">
    <property type="component" value="Unassembled WGS sequence"/>
</dbReference>
<name>A0A5B0M9A4_PUCGR</name>
<accession>A0A5B0M9A4</accession>
<evidence type="ECO:0000313" key="7">
    <source>
        <dbReference type="EMBL" id="KAA1072869.1"/>
    </source>
</evidence>
<dbReference type="GO" id="GO:0016985">
    <property type="term" value="F:mannan endo-1,4-beta-mannosidase activity"/>
    <property type="evidence" value="ECO:0007669"/>
    <property type="project" value="InterPro"/>
</dbReference>
<dbReference type="Pfam" id="PF02156">
    <property type="entry name" value="Glyco_hydro_26"/>
    <property type="match status" value="1"/>
</dbReference>
<comment type="caution">
    <text evidence="7">The sequence shown here is derived from an EMBL/GenBank/DDBJ whole genome shotgun (WGS) entry which is preliminary data.</text>
</comment>